<dbReference type="GO" id="GO:0006409">
    <property type="term" value="P:tRNA export from nucleus"/>
    <property type="evidence" value="ECO:0007669"/>
    <property type="project" value="TreeGrafter"/>
</dbReference>
<comment type="similarity">
    <text evidence="1">Belongs to the NRAP family.</text>
</comment>
<evidence type="ECO:0000259" key="3">
    <source>
        <dbReference type="Pfam" id="PF17406"/>
    </source>
</evidence>
<evidence type="ECO:0000313" key="6">
    <source>
        <dbReference type="Proteomes" id="UP001276659"/>
    </source>
</evidence>
<gene>
    <name evidence="5" type="ORF">OEA41_004486</name>
</gene>
<dbReference type="Pfam" id="PF17407">
    <property type="entry name" value="Nrap_D6"/>
    <property type="match status" value="1"/>
</dbReference>
<keyword evidence="6" id="KW-1185">Reference proteome</keyword>
<keyword evidence="1" id="KW-0687">Ribonucleoprotein</keyword>
<dbReference type="GO" id="GO:0003723">
    <property type="term" value="F:RNA binding"/>
    <property type="evidence" value="ECO:0007669"/>
    <property type="project" value="UniProtKB-KW"/>
</dbReference>
<dbReference type="GO" id="GO:0006364">
    <property type="term" value="P:rRNA processing"/>
    <property type="evidence" value="ECO:0007669"/>
    <property type="project" value="UniProtKB-KW"/>
</dbReference>
<dbReference type="EMBL" id="JASNWA010000010">
    <property type="protein sequence ID" value="KAK3168040.1"/>
    <property type="molecule type" value="Genomic_DNA"/>
</dbReference>
<accession>A0AAE0DG69</accession>
<feature type="domain" description="Nrap protein" evidence="4">
    <location>
        <begin position="374"/>
        <end position="502"/>
    </location>
</feature>
<feature type="domain" description="Nrap protein" evidence="3">
    <location>
        <begin position="214"/>
        <end position="370"/>
    </location>
</feature>
<evidence type="ECO:0000259" key="2">
    <source>
        <dbReference type="Pfam" id="PF17405"/>
    </source>
</evidence>
<dbReference type="PANTHER" id="PTHR17972:SF0">
    <property type="entry name" value="NUCLEOLAR PROTEIN 6"/>
    <property type="match status" value="1"/>
</dbReference>
<dbReference type="PANTHER" id="PTHR17972">
    <property type="entry name" value="NUCLEOLAR RNA-ASSOCIATED PROTEIN"/>
    <property type="match status" value="1"/>
</dbReference>
<dbReference type="Pfam" id="PF17405">
    <property type="entry name" value="Nrap_D4"/>
    <property type="match status" value="1"/>
</dbReference>
<dbReference type="GO" id="GO:0032040">
    <property type="term" value="C:small-subunit processome"/>
    <property type="evidence" value="ECO:0007669"/>
    <property type="project" value="TreeGrafter"/>
</dbReference>
<feature type="domain" description="Nrap protein" evidence="2">
    <location>
        <begin position="14"/>
        <end position="212"/>
    </location>
</feature>
<dbReference type="InterPro" id="IPR035369">
    <property type="entry name" value="Nrap_D4"/>
</dbReference>
<name>A0AAE0DG69_9LECA</name>
<organism evidence="5 6">
    <name type="scientific">Lepraria neglecta</name>
    <dbReference type="NCBI Taxonomy" id="209136"/>
    <lineage>
        <taxon>Eukaryota</taxon>
        <taxon>Fungi</taxon>
        <taxon>Dikarya</taxon>
        <taxon>Ascomycota</taxon>
        <taxon>Pezizomycotina</taxon>
        <taxon>Lecanoromycetes</taxon>
        <taxon>OSLEUM clade</taxon>
        <taxon>Lecanoromycetidae</taxon>
        <taxon>Lecanorales</taxon>
        <taxon>Lecanorineae</taxon>
        <taxon>Stereocaulaceae</taxon>
        <taxon>Lepraria</taxon>
    </lineage>
</organism>
<keyword evidence="1" id="KW-0539">Nucleus</keyword>
<dbReference type="GO" id="GO:0034456">
    <property type="term" value="C:UTP-C complex"/>
    <property type="evidence" value="ECO:0007669"/>
    <property type="project" value="TreeGrafter"/>
</dbReference>
<comment type="subcellular location">
    <subcellularLocation>
        <location evidence="1">Nucleus</location>
        <location evidence="1">Nucleolus</location>
    </subcellularLocation>
</comment>
<evidence type="ECO:0000256" key="1">
    <source>
        <dbReference type="RuleBase" id="RU364032"/>
    </source>
</evidence>
<dbReference type="Pfam" id="PF17406">
    <property type="entry name" value="Nrap_D5"/>
    <property type="match status" value="1"/>
</dbReference>
<sequence>MKAAGGLKIVGSSFEHLLPSQGVASTDPLALYQPVMNALEALQKEIRNLQGLPLQIRQISAADPQFRYASTKAPFLNPSQCQMDPANVYVQFEGSNRWPDDIAAVQRTKIAFLLKMGELLEEAIPNLSARLALENTNHKLLNNAFLDILYPSGAFFRLRIHHERELNLLERTLKDKSHTQASQEENASALSTYKRNFVQAPLHTQVVRTLSTRFPLLSPCIRLMKKWRDSHLLSTHISDELIELLTIRTFVHPGPWSPPDGVMPGFLKTLTFIAKWNWRSEPLIVDFNGEMGSKEIDAINLRFEAWRKIDPAMNRVVMFAASNIDPDGITWTDLGPLNVVAARFTSLARAAAAVAKEQGLDVDPQALFAPSMLDYDFVVHLDPEFVGGQQGPEKAAEPVFKNLKTQAQEDKSLVGFNPVRMYMDELRTLHWSNIVFFYNEQGGSVIAGLWNPQTGPRPWKIGLQYNTMPVASSGDGEGYVSINKSATLHDIARLGGDMVSRIEVKK</sequence>
<comment type="caution">
    <text evidence="5">The sequence shown here is derived from an EMBL/GenBank/DDBJ whole genome shotgun (WGS) entry which is preliminary data.</text>
</comment>
<keyword evidence="1" id="KW-0694">RNA-binding</keyword>
<reference evidence="5" key="1">
    <citation type="submission" date="2022-11" db="EMBL/GenBank/DDBJ databases">
        <title>Chromosomal genome sequence assembly and mating type (MAT) locus characterization of the leprose asexual lichenized fungus Lepraria neglecta (Nyl.) Erichsen.</title>
        <authorList>
            <person name="Allen J.L."/>
            <person name="Pfeffer B."/>
        </authorList>
    </citation>
    <scope>NUCLEOTIDE SEQUENCE</scope>
    <source>
        <strain evidence="5">Allen 5258</strain>
    </source>
</reference>
<dbReference type="Gene3D" id="3.30.70.3030">
    <property type="match status" value="1"/>
</dbReference>
<evidence type="ECO:0000259" key="4">
    <source>
        <dbReference type="Pfam" id="PF17407"/>
    </source>
</evidence>
<dbReference type="Proteomes" id="UP001276659">
    <property type="component" value="Unassembled WGS sequence"/>
</dbReference>
<dbReference type="InterPro" id="IPR035370">
    <property type="entry name" value="Nrap_D5"/>
</dbReference>
<proteinExistence type="inferred from homology"/>
<dbReference type="GO" id="GO:0032545">
    <property type="term" value="C:CURI complex"/>
    <property type="evidence" value="ECO:0007669"/>
    <property type="project" value="TreeGrafter"/>
</dbReference>
<protein>
    <recommendedName>
        <fullName evidence="1">U3 small nucleolar RNA-associated protein 22</fullName>
    </recommendedName>
</protein>
<evidence type="ECO:0000313" key="5">
    <source>
        <dbReference type="EMBL" id="KAK3168040.1"/>
    </source>
</evidence>
<dbReference type="InterPro" id="IPR035371">
    <property type="entry name" value="Nrap_D6"/>
</dbReference>
<keyword evidence="1" id="KW-0690">Ribosome biogenesis</keyword>
<dbReference type="InterPro" id="IPR005554">
    <property type="entry name" value="NOL6/Upt22"/>
</dbReference>
<dbReference type="AlphaFoldDB" id="A0AAE0DG69"/>
<keyword evidence="1" id="KW-0698">rRNA processing</keyword>